<evidence type="ECO:0000313" key="2">
    <source>
        <dbReference type="EMBL" id="MEF3835493.1"/>
    </source>
</evidence>
<sequence length="145" mass="16478">MKNTLLNIILITMILIASCKTSKKTQIIDTESSLISLSKGRCLGNCPVYDLWIFKNGNVIYNGIDNVNKKGIQEITISESKIDTLTKLMTSINPSDLGEIKGYDKPLSILRFNNKKFVYQSKNIQGNLHKINNLIENIHFYINNR</sequence>
<dbReference type="Proteomes" id="UP001337305">
    <property type="component" value="Unassembled WGS sequence"/>
</dbReference>
<dbReference type="PROSITE" id="PS51257">
    <property type="entry name" value="PROKAR_LIPOPROTEIN"/>
    <property type="match status" value="1"/>
</dbReference>
<dbReference type="EMBL" id="JAODOP010000004">
    <property type="protein sequence ID" value="MEF3835493.1"/>
    <property type="molecule type" value="Genomic_DNA"/>
</dbReference>
<dbReference type="Pfam" id="PF20033">
    <property type="entry name" value="DUF6438"/>
    <property type="match status" value="1"/>
</dbReference>
<organism evidence="2 3">
    <name type="scientific">Flavivirga spongiicola</name>
    <dbReference type="NCBI Taxonomy" id="421621"/>
    <lineage>
        <taxon>Bacteria</taxon>
        <taxon>Pseudomonadati</taxon>
        <taxon>Bacteroidota</taxon>
        <taxon>Flavobacteriia</taxon>
        <taxon>Flavobacteriales</taxon>
        <taxon>Flavobacteriaceae</taxon>
        <taxon>Flavivirga</taxon>
    </lineage>
</organism>
<reference evidence="2 3" key="1">
    <citation type="submission" date="2022-09" db="EMBL/GenBank/DDBJ databases">
        <title>Genome sequencing of Flavivirga sp. MEBiC05379.</title>
        <authorList>
            <person name="Oh H.-M."/>
            <person name="Kwon K.K."/>
            <person name="Park M.J."/>
            <person name="Yang S.-H."/>
        </authorList>
    </citation>
    <scope>NUCLEOTIDE SEQUENCE [LARGE SCALE GENOMIC DNA]</scope>
    <source>
        <strain evidence="2 3">MEBiC05379</strain>
    </source>
</reference>
<gene>
    <name evidence="2" type="ORF">N1F79_20380</name>
</gene>
<dbReference type="RefSeq" id="WP_303307778.1">
    <property type="nucleotide sequence ID" value="NZ_JAODOP010000004.1"/>
</dbReference>
<comment type="caution">
    <text evidence="2">The sequence shown here is derived from an EMBL/GenBank/DDBJ whole genome shotgun (WGS) entry which is preliminary data.</text>
</comment>
<keyword evidence="3" id="KW-1185">Reference proteome</keyword>
<accession>A0ABU7XXP5</accession>
<evidence type="ECO:0000259" key="1">
    <source>
        <dbReference type="Pfam" id="PF20033"/>
    </source>
</evidence>
<name>A0ABU7XXP5_9FLAO</name>
<evidence type="ECO:0000313" key="3">
    <source>
        <dbReference type="Proteomes" id="UP001337305"/>
    </source>
</evidence>
<feature type="domain" description="DUF6438" evidence="1">
    <location>
        <begin position="34"/>
        <end position="138"/>
    </location>
</feature>
<proteinExistence type="predicted"/>
<dbReference type="InterPro" id="IPR045497">
    <property type="entry name" value="DUF6438"/>
</dbReference>
<protein>
    <submittedName>
        <fullName evidence="2">DUF6438 domain-containing protein</fullName>
    </submittedName>
</protein>